<dbReference type="PANTHER" id="PTHR47328">
    <property type="match status" value="1"/>
</dbReference>
<sequence>MLKLNSNERMSQIVIHNQTIYLSGQVGAVDEDVSAQTLTCLNKAKNLLEEVGSDKSKMLSATVWLKSMNDFAAMNKVWDQWFEDTLPPARACGESTLAHPDLLVEITIIAAE</sequence>
<dbReference type="STRING" id="330734.ABA45_01740"/>
<proteinExistence type="predicted"/>
<dbReference type="Gene3D" id="3.30.1330.40">
    <property type="entry name" value="RutC-like"/>
    <property type="match status" value="1"/>
</dbReference>
<keyword evidence="2" id="KW-1185">Reference proteome</keyword>
<dbReference type="CDD" id="cd06150">
    <property type="entry name" value="YjgF_YER057c_UK114_like_2"/>
    <property type="match status" value="1"/>
</dbReference>
<dbReference type="KEGG" id="mpq:ABA45_01740"/>
<evidence type="ECO:0000313" key="1">
    <source>
        <dbReference type="EMBL" id="AKO51302.1"/>
    </source>
</evidence>
<dbReference type="PANTHER" id="PTHR47328:SF1">
    <property type="entry name" value="RUTC FAMILY PROTEIN YOAB"/>
    <property type="match status" value="1"/>
</dbReference>
<dbReference type="InterPro" id="IPR035709">
    <property type="entry name" value="YoaB-like"/>
</dbReference>
<dbReference type="InterPro" id="IPR006175">
    <property type="entry name" value="YjgF/YER057c/UK114"/>
</dbReference>
<protein>
    <submittedName>
        <fullName evidence="1">Endoribonuclease</fullName>
    </submittedName>
</protein>
<dbReference type="PATRIC" id="fig|330734.3.peg.380"/>
<dbReference type="AlphaFoldDB" id="A0A0H4I8C4"/>
<accession>A0A0H4I8C4</accession>
<dbReference type="InterPro" id="IPR035959">
    <property type="entry name" value="RutC-like_sf"/>
</dbReference>
<reference evidence="1 2" key="1">
    <citation type="submission" date="2015-05" db="EMBL/GenBank/DDBJ databases">
        <title>Complete genome of Marinobacter psychrophilus strain 20041T isolated from sea-ice of the Canadian Basin.</title>
        <authorList>
            <person name="Song L."/>
            <person name="Ren L."/>
            <person name="Yu Y."/>
            <person name="Wang X."/>
        </authorList>
    </citation>
    <scope>NUCLEOTIDE SEQUENCE [LARGE SCALE GENOMIC DNA]</scope>
    <source>
        <strain evidence="1 2">20041</strain>
    </source>
</reference>
<evidence type="ECO:0000313" key="2">
    <source>
        <dbReference type="Proteomes" id="UP000036406"/>
    </source>
</evidence>
<dbReference type="Proteomes" id="UP000036406">
    <property type="component" value="Chromosome"/>
</dbReference>
<name>A0A0H4I8C4_9GAMM</name>
<organism evidence="1 2">
    <name type="scientific">Marinobacter psychrophilus</name>
    <dbReference type="NCBI Taxonomy" id="330734"/>
    <lineage>
        <taxon>Bacteria</taxon>
        <taxon>Pseudomonadati</taxon>
        <taxon>Pseudomonadota</taxon>
        <taxon>Gammaproteobacteria</taxon>
        <taxon>Pseudomonadales</taxon>
        <taxon>Marinobacteraceae</taxon>
        <taxon>Marinobacter</taxon>
    </lineage>
</organism>
<gene>
    <name evidence="1" type="ORF">ABA45_01740</name>
</gene>
<dbReference type="SUPFAM" id="SSF55298">
    <property type="entry name" value="YjgF-like"/>
    <property type="match status" value="1"/>
</dbReference>
<dbReference type="Pfam" id="PF01042">
    <property type="entry name" value="Ribonuc_L-PSP"/>
    <property type="match status" value="1"/>
</dbReference>
<dbReference type="EMBL" id="CP011494">
    <property type="protein sequence ID" value="AKO51302.1"/>
    <property type="molecule type" value="Genomic_DNA"/>
</dbReference>
<dbReference type="RefSeq" id="WP_041635024.1">
    <property type="nucleotide sequence ID" value="NZ_CP011494.1"/>
</dbReference>